<evidence type="ECO:0000256" key="2">
    <source>
        <dbReference type="SAM" id="MobiDB-lite"/>
    </source>
</evidence>
<evidence type="ECO:0000313" key="3">
    <source>
        <dbReference type="EMBL" id="PPR07147.1"/>
    </source>
</evidence>
<organism evidence="3 4">
    <name type="scientific">Panaeolus cyanescens</name>
    <dbReference type="NCBI Taxonomy" id="181874"/>
    <lineage>
        <taxon>Eukaryota</taxon>
        <taxon>Fungi</taxon>
        <taxon>Dikarya</taxon>
        <taxon>Basidiomycota</taxon>
        <taxon>Agaricomycotina</taxon>
        <taxon>Agaricomycetes</taxon>
        <taxon>Agaricomycetidae</taxon>
        <taxon>Agaricales</taxon>
        <taxon>Agaricineae</taxon>
        <taxon>Galeropsidaceae</taxon>
        <taxon>Panaeolus</taxon>
    </lineage>
</organism>
<proteinExistence type="predicted"/>
<dbReference type="InParanoid" id="A0A409YVU0"/>
<feature type="coiled-coil region" evidence="1">
    <location>
        <begin position="127"/>
        <end position="154"/>
    </location>
</feature>
<evidence type="ECO:0000313" key="4">
    <source>
        <dbReference type="Proteomes" id="UP000284842"/>
    </source>
</evidence>
<feature type="region of interest" description="Disordered" evidence="2">
    <location>
        <begin position="31"/>
        <end position="54"/>
    </location>
</feature>
<dbReference type="AlphaFoldDB" id="A0A409YVU0"/>
<protein>
    <submittedName>
        <fullName evidence="3">Uncharacterized protein</fullName>
    </submittedName>
</protein>
<accession>A0A409YVU0</accession>
<keyword evidence="1" id="KW-0175">Coiled coil</keyword>
<gene>
    <name evidence="3" type="ORF">CVT24_010773</name>
</gene>
<name>A0A409YVU0_9AGAR</name>
<comment type="caution">
    <text evidence="3">The sequence shown here is derived from an EMBL/GenBank/DDBJ whole genome shotgun (WGS) entry which is preliminary data.</text>
</comment>
<sequence length="282" mass="31375">MVLDKVTLEVSGAEKRTAKGTDTPVLANVEKPVRDEGGPGWHSVGTLKRRRSDGDDMDFRARKVQIVDPDSSTMLKQFQQELAELKDDRRSVPAIVNKRDKQDEEIHMLRAMLLSSEDRIRGCVLEGESLRGTVEDYRKELHELRDKLSRQAGKMELAKYRMKQATQVLSGQEIKSSSASSDILSVDDDAMSIFSSSDDEQPSSSGRQSAARIDRPPTPHPSSFSTREHGTPSNIPPVAEHPADAGRVTILEHRVENLEQALLGLQGHLLRAATFKRDKLDS</sequence>
<reference evidence="3 4" key="1">
    <citation type="journal article" date="2018" name="Evol. Lett.">
        <title>Horizontal gene cluster transfer increased hallucinogenic mushroom diversity.</title>
        <authorList>
            <person name="Reynolds H.T."/>
            <person name="Vijayakumar V."/>
            <person name="Gluck-Thaler E."/>
            <person name="Korotkin H.B."/>
            <person name="Matheny P.B."/>
            <person name="Slot J.C."/>
        </authorList>
    </citation>
    <scope>NUCLEOTIDE SEQUENCE [LARGE SCALE GENOMIC DNA]</scope>
    <source>
        <strain evidence="3 4">2629</strain>
    </source>
</reference>
<keyword evidence="4" id="KW-1185">Reference proteome</keyword>
<feature type="region of interest" description="Disordered" evidence="2">
    <location>
        <begin position="193"/>
        <end position="244"/>
    </location>
</feature>
<evidence type="ECO:0000256" key="1">
    <source>
        <dbReference type="SAM" id="Coils"/>
    </source>
</evidence>
<dbReference type="Proteomes" id="UP000284842">
    <property type="component" value="Unassembled WGS sequence"/>
</dbReference>
<dbReference type="EMBL" id="NHTK01000508">
    <property type="protein sequence ID" value="PPR07147.1"/>
    <property type="molecule type" value="Genomic_DNA"/>
</dbReference>